<feature type="domain" description="2Fe-2S ferredoxin-type" evidence="2">
    <location>
        <begin position="13"/>
        <end position="94"/>
    </location>
</feature>
<evidence type="ECO:0000256" key="1">
    <source>
        <dbReference type="ARBA" id="ARBA00023002"/>
    </source>
</evidence>
<evidence type="ECO:0000259" key="2">
    <source>
        <dbReference type="PROSITE" id="PS51085"/>
    </source>
</evidence>
<dbReference type="Proteomes" id="UP000501408">
    <property type="component" value="Chromosome 2"/>
</dbReference>
<organism evidence="3 4">
    <name type="scientific">Salinivibrio costicola</name>
    <name type="common">Vibrio costicola</name>
    <dbReference type="NCBI Taxonomy" id="51367"/>
    <lineage>
        <taxon>Bacteria</taxon>
        <taxon>Pseudomonadati</taxon>
        <taxon>Pseudomonadota</taxon>
        <taxon>Gammaproteobacteria</taxon>
        <taxon>Vibrionales</taxon>
        <taxon>Vibrionaceae</taxon>
        <taxon>Salinivibrio</taxon>
    </lineage>
</organism>
<dbReference type="InterPro" id="IPR001041">
    <property type="entry name" value="2Fe-2S_ferredoxin-type"/>
</dbReference>
<dbReference type="RefSeq" id="WP_077460894.1">
    <property type="nucleotide sequence ID" value="NZ_CP050267.1"/>
</dbReference>
<accession>A0ABX6KBE8</accession>
<evidence type="ECO:0000313" key="3">
    <source>
        <dbReference type="EMBL" id="QIR07746.1"/>
    </source>
</evidence>
<dbReference type="InterPro" id="IPR036010">
    <property type="entry name" value="2Fe-2S_ferredoxin-like_sf"/>
</dbReference>
<dbReference type="SUPFAM" id="SSF54292">
    <property type="entry name" value="2Fe-2S ferredoxin-like"/>
    <property type="match status" value="1"/>
</dbReference>
<keyword evidence="4" id="KW-1185">Reference proteome</keyword>
<keyword evidence="1" id="KW-0560">Oxidoreductase</keyword>
<reference evidence="3 4" key="1">
    <citation type="submission" date="2020-03" db="EMBL/GenBank/DDBJ databases">
        <title>Genome mining reveals the biosynthetic pathways of PHA and ectoines of the halophilic strain Salinivibrio costicola M318 isolated from fermented shrimp paste.</title>
        <authorList>
            <person name="Doan T.V."/>
            <person name="Tran L.T."/>
            <person name="Trieu T.A."/>
            <person name="Nguyen Q.V."/>
            <person name="Quach T.N."/>
            <person name="Phi T.Q."/>
            <person name="Kumar S."/>
        </authorList>
    </citation>
    <scope>NUCLEOTIDE SEQUENCE [LARGE SCALE GENOMIC DNA]</scope>
    <source>
        <strain evidence="3 4">M318</strain>
    </source>
</reference>
<dbReference type="EMBL" id="CP050267">
    <property type="protein sequence ID" value="QIR07746.1"/>
    <property type="molecule type" value="Genomic_DNA"/>
</dbReference>
<name>A0ABX6KBE8_SALCS</name>
<dbReference type="Pfam" id="PF13510">
    <property type="entry name" value="Fer2_4"/>
    <property type="match status" value="1"/>
</dbReference>
<protein>
    <submittedName>
        <fullName evidence="3">(2Fe-2S)-binding protein</fullName>
    </submittedName>
</protein>
<sequence>MKRSQDITDAVGQTFSIRVNGETVPAIAGESVLSTLLASNIRALSKNDYGRLASAYCGMGVCHCCTLEINGRHKQRACQVAVQPDMDVRTEANIVVESKDLESSTVEQGETHV</sequence>
<proteinExistence type="predicted"/>
<dbReference type="PROSITE" id="PS51085">
    <property type="entry name" value="2FE2S_FER_2"/>
    <property type="match status" value="1"/>
</dbReference>
<evidence type="ECO:0000313" key="4">
    <source>
        <dbReference type="Proteomes" id="UP000501408"/>
    </source>
</evidence>
<gene>
    <name evidence="3" type="ORF">HBA18_15205</name>
</gene>
<dbReference type="Gene3D" id="3.10.20.440">
    <property type="entry name" value="2Fe-2S iron-sulphur cluster binding domain, sarcosine oxidase, alpha subunit, N-terminal domain"/>
    <property type="match status" value="1"/>
</dbReference>
<dbReference type="InterPro" id="IPR042204">
    <property type="entry name" value="2Fe-2S-bd_N"/>
</dbReference>